<feature type="region of interest" description="Disordered" evidence="13">
    <location>
        <begin position="721"/>
        <end position="749"/>
    </location>
</feature>
<dbReference type="Gene3D" id="2.40.170.20">
    <property type="entry name" value="TonB-dependent receptor, beta-barrel domain"/>
    <property type="match status" value="2"/>
</dbReference>
<comment type="similarity">
    <text evidence="11 12">Belongs to the TonB-dependent receptor family.</text>
</comment>
<keyword evidence="7" id="KW-0406">Ion transport</keyword>
<keyword evidence="18" id="KW-1185">Reference proteome</keyword>
<dbReference type="InterPro" id="IPR039426">
    <property type="entry name" value="TonB-dep_rcpt-like"/>
</dbReference>
<keyword evidence="10 11" id="KW-0998">Cell outer membrane</keyword>
<keyword evidence="4" id="KW-0410">Iron transport</keyword>
<keyword evidence="2 11" id="KW-0813">Transport</keyword>
<feature type="signal peptide" evidence="14">
    <location>
        <begin position="1"/>
        <end position="24"/>
    </location>
</feature>
<dbReference type="RefSeq" id="WP_352886855.1">
    <property type="nucleotide sequence ID" value="NZ_JBEPIJ010000001.1"/>
</dbReference>
<evidence type="ECO:0000256" key="6">
    <source>
        <dbReference type="ARBA" id="ARBA00023004"/>
    </source>
</evidence>
<evidence type="ECO:0000256" key="7">
    <source>
        <dbReference type="ARBA" id="ARBA00023065"/>
    </source>
</evidence>
<dbReference type="PROSITE" id="PS52016">
    <property type="entry name" value="TONB_DEPENDENT_REC_3"/>
    <property type="match status" value="1"/>
</dbReference>
<comment type="caution">
    <text evidence="17">The sequence shown here is derived from an EMBL/GenBank/DDBJ whole genome shotgun (WGS) entry which is preliminary data.</text>
</comment>
<evidence type="ECO:0000259" key="15">
    <source>
        <dbReference type="Pfam" id="PF00593"/>
    </source>
</evidence>
<comment type="subcellular location">
    <subcellularLocation>
        <location evidence="1 11">Cell outer membrane</location>
        <topology evidence="1 11">Multi-pass membrane protein</topology>
    </subcellularLocation>
</comment>
<reference evidence="17 18" key="1">
    <citation type="submission" date="2024-06" db="EMBL/GenBank/DDBJ databases">
        <authorList>
            <person name="Li Z."/>
            <person name="Jiang Y."/>
        </authorList>
    </citation>
    <scope>NUCLEOTIDE SEQUENCE [LARGE SCALE GENOMIC DNA]</scope>
    <source>
        <strain evidence="17 18">HSW-8</strain>
    </source>
</reference>
<keyword evidence="8 12" id="KW-0798">TonB box</keyword>
<evidence type="ECO:0000256" key="5">
    <source>
        <dbReference type="ARBA" id="ARBA00022692"/>
    </source>
</evidence>
<evidence type="ECO:0000256" key="11">
    <source>
        <dbReference type="PROSITE-ProRule" id="PRU01360"/>
    </source>
</evidence>
<keyword evidence="6" id="KW-0408">Iron</keyword>
<keyword evidence="9 11" id="KW-0472">Membrane</keyword>
<feature type="domain" description="TonB-dependent receptor-like beta-barrel" evidence="15">
    <location>
        <begin position="329"/>
        <end position="822"/>
    </location>
</feature>
<evidence type="ECO:0000256" key="1">
    <source>
        <dbReference type="ARBA" id="ARBA00004571"/>
    </source>
</evidence>
<evidence type="ECO:0000313" key="17">
    <source>
        <dbReference type="EMBL" id="MES0872734.1"/>
    </source>
</evidence>
<evidence type="ECO:0000256" key="9">
    <source>
        <dbReference type="ARBA" id="ARBA00023136"/>
    </source>
</evidence>
<feature type="compositionally biased region" description="Polar residues" evidence="13">
    <location>
        <begin position="737"/>
        <end position="749"/>
    </location>
</feature>
<feature type="chain" id="PRO_5045138999" evidence="14">
    <location>
        <begin position="25"/>
        <end position="862"/>
    </location>
</feature>
<feature type="domain" description="TonB-dependent receptor plug" evidence="16">
    <location>
        <begin position="96"/>
        <end position="203"/>
    </location>
</feature>
<evidence type="ECO:0000256" key="12">
    <source>
        <dbReference type="RuleBase" id="RU003357"/>
    </source>
</evidence>
<accession>A0ABV2A6G8</accession>
<dbReference type="PANTHER" id="PTHR32552:SF81">
    <property type="entry name" value="TONB-DEPENDENT OUTER MEMBRANE RECEPTOR"/>
    <property type="match status" value="1"/>
</dbReference>
<dbReference type="InterPro" id="IPR012910">
    <property type="entry name" value="Plug_dom"/>
</dbReference>
<protein>
    <submittedName>
        <fullName evidence="17">TonB-dependent receptor</fullName>
    </submittedName>
</protein>
<dbReference type="InterPro" id="IPR000531">
    <property type="entry name" value="Beta-barrel_TonB"/>
</dbReference>
<evidence type="ECO:0000259" key="16">
    <source>
        <dbReference type="Pfam" id="PF07715"/>
    </source>
</evidence>
<dbReference type="Pfam" id="PF07715">
    <property type="entry name" value="Plug"/>
    <property type="match status" value="1"/>
</dbReference>
<dbReference type="EMBL" id="JBEPIJ010000001">
    <property type="protein sequence ID" value="MES0872734.1"/>
    <property type="molecule type" value="Genomic_DNA"/>
</dbReference>
<keyword evidence="3 11" id="KW-1134">Transmembrane beta strand</keyword>
<keyword evidence="17" id="KW-0675">Receptor</keyword>
<evidence type="ECO:0000256" key="4">
    <source>
        <dbReference type="ARBA" id="ARBA00022496"/>
    </source>
</evidence>
<dbReference type="InterPro" id="IPR036942">
    <property type="entry name" value="Beta-barrel_TonB_sf"/>
</dbReference>
<evidence type="ECO:0000313" key="18">
    <source>
        <dbReference type="Proteomes" id="UP001465331"/>
    </source>
</evidence>
<evidence type="ECO:0000256" key="3">
    <source>
        <dbReference type="ARBA" id="ARBA00022452"/>
    </source>
</evidence>
<sequence length="862" mass="92703">MRSGPAPLQAAAALLLMMGAGAGAADELDLLLAPVHEEPAMSEPQSGEAAADADDTVATLPVAPLRVEQETRTTPSRSGRVVEEIVVTAQKTEQSLQDVPISVSAIGGAQIRDAAISDAQELMQYTPNVKFAQAANFLPTLNIRGFGSPPLGRNLEPSVGLAIDEVFYGRSTFIADAIFDVDRVEVLRGPQGTLFGKNTIAGVLSFTTAQPHFEPSGFLTAAVGSLSERRLEGGASFGLIDDVLAARVSFRARDRKTGMVNTMLDQTNDAQDYAGRIKLRWYVGDATTADLGLLVASSRANGTGFELQQASERSLTRYRQIDPDAEAEAFNGRQSINEPVFSDRDARSLSLKLNHDLGQIAALRDVDATLILADALIETPYLVDTDFSPIDSQSAGSAGPERYRQRSFELRTSARSDGLFGWGEDMHWIAGIFGLDSASKVSQDVTVNTNGVIDSILAGGTAAGRPIPQIPLALQDLLEALGLPTDISDLPAPLQLIPAALAEEKLLNRTDVDATSLAVFVQGTWSLTERLDLIFGYRYGRERKQGSQSSQCQNRPVCTAAFAFAGQRNFSESGARRETERSPKLAVSYAFNDAITGFANVTRGFKSGGFSGPLLAPNNLQYGPEQAMSYEAGIKSRLLDRSLVLNAAVYRVEFDDLQVNLFDGTNISTINAASAVSQGLEIDFQWLPPIEALTLAGSLGFTDVAYGAFVCGPAIATDTDTAPECNPNGNPRPPPTQDLTGRQTPFTPRISASFTPSLRFLLWPRHRLGAMLGIDVLYQGEQYLDADLDPASLQKATTKLNARLAIAPASRRWALVFNAKNLTGVQERVVVFDQPQFAGNYATVVLPDEPLYALDLRYNFGQ</sequence>
<dbReference type="Pfam" id="PF00593">
    <property type="entry name" value="TonB_dep_Rec_b-barrel"/>
    <property type="match status" value="1"/>
</dbReference>
<gene>
    <name evidence="17" type="ORF">ABSH63_01730</name>
</gene>
<evidence type="ECO:0000256" key="10">
    <source>
        <dbReference type="ARBA" id="ARBA00023237"/>
    </source>
</evidence>
<evidence type="ECO:0000256" key="2">
    <source>
        <dbReference type="ARBA" id="ARBA00022448"/>
    </source>
</evidence>
<dbReference type="PANTHER" id="PTHR32552">
    <property type="entry name" value="FERRICHROME IRON RECEPTOR-RELATED"/>
    <property type="match status" value="1"/>
</dbReference>
<proteinExistence type="inferred from homology"/>
<keyword evidence="14" id="KW-0732">Signal</keyword>
<evidence type="ECO:0000256" key="14">
    <source>
        <dbReference type="SAM" id="SignalP"/>
    </source>
</evidence>
<dbReference type="SUPFAM" id="SSF56935">
    <property type="entry name" value="Porins"/>
    <property type="match status" value="1"/>
</dbReference>
<evidence type="ECO:0000256" key="8">
    <source>
        <dbReference type="ARBA" id="ARBA00023077"/>
    </source>
</evidence>
<dbReference type="Proteomes" id="UP001465331">
    <property type="component" value="Unassembled WGS sequence"/>
</dbReference>
<keyword evidence="5 11" id="KW-0812">Transmembrane</keyword>
<organism evidence="17 18">
    <name type="scientific">Sinimarinibacterium thermocellulolyticum</name>
    <dbReference type="NCBI Taxonomy" id="3170016"/>
    <lineage>
        <taxon>Bacteria</taxon>
        <taxon>Pseudomonadati</taxon>
        <taxon>Pseudomonadota</taxon>
        <taxon>Gammaproteobacteria</taxon>
        <taxon>Nevskiales</taxon>
        <taxon>Nevskiaceae</taxon>
        <taxon>Sinimarinibacterium</taxon>
    </lineage>
</organism>
<evidence type="ECO:0000256" key="13">
    <source>
        <dbReference type="SAM" id="MobiDB-lite"/>
    </source>
</evidence>
<name>A0ABV2A6G8_9GAMM</name>